<dbReference type="PANTHER" id="PTHR45947:SF3">
    <property type="entry name" value="SULFOQUINOVOSYL TRANSFERASE SQD2"/>
    <property type="match status" value="1"/>
</dbReference>
<dbReference type="InterPro" id="IPR028098">
    <property type="entry name" value="Glyco_trans_4-like_N"/>
</dbReference>
<evidence type="ECO:0000313" key="5">
    <source>
        <dbReference type="EMBL" id="SCL71785.1"/>
    </source>
</evidence>
<dbReference type="Pfam" id="PF13579">
    <property type="entry name" value="Glyco_trans_4_4"/>
    <property type="match status" value="1"/>
</dbReference>
<reference evidence="6" key="1">
    <citation type="submission" date="2016-06" db="EMBL/GenBank/DDBJ databases">
        <authorList>
            <person name="Varghese N."/>
            <person name="Submissions Spin"/>
        </authorList>
    </citation>
    <scope>NUCLEOTIDE SEQUENCE [LARGE SCALE GENOMIC DNA]</scope>
    <source>
        <strain evidence="6">DSM 43903</strain>
    </source>
</reference>
<dbReference type="Proteomes" id="UP000199001">
    <property type="component" value="Unassembled WGS sequence"/>
</dbReference>
<name>A0A1C6VZL0_9ACTN</name>
<evidence type="ECO:0000256" key="1">
    <source>
        <dbReference type="ARBA" id="ARBA00022676"/>
    </source>
</evidence>
<dbReference type="GO" id="GO:0016758">
    <property type="term" value="F:hexosyltransferase activity"/>
    <property type="evidence" value="ECO:0007669"/>
    <property type="project" value="TreeGrafter"/>
</dbReference>
<evidence type="ECO:0000259" key="4">
    <source>
        <dbReference type="Pfam" id="PF13579"/>
    </source>
</evidence>
<proteinExistence type="predicted"/>
<dbReference type="EMBL" id="FMHZ01000002">
    <property type="protein sequence ID" value="SCL71785.1"/>
    <property type="molecule type" value="Genomic_DNA"/>
</dbReference>
<dbReference type="Gene3D" id="3.40.50.2000">
    <property type="entry name" value="Glycogen Phosphorylase B"/>
    <property type="match status" value="2"/>
</dbReference>
<feature type="region of interest" description="Disordered" evidence="3">
    <location>
        <begin position="372"/>
        <end position="396"/>
    </location>
</feature>
<accession>A0A1C6VZL0</accession>
<keyword evidence="6" id="KW-1185">Reference proteome</keyword>
<dbReference type="SUPFAM" id="SSF53756">
    <property type="entry name" value="UDP-Glycosyltransferase/glycogen phosphorylase"/>
    <property type="match status" value="1"/>
</dbReference>
<dbReference type="PANTHER" id="PTHR45947">
    <property type="entry name" value="SULFOQUINOVOSYL TRANSFERASE SQD2"/>
    <property type="match status" value="1"/>
</dbReference>
<dbReference type="InterPro" id="IPR050194">
    <property type="entry name" value="Glycosyltransferase_grp1"/>
</dbReference>
<organism evidence="5 6">
    <name type="scientific">Micromonospora citrea</name>
    <dbReference type="NCBI Taxonomy" id="47855"/>
    <lineage>
        <taxon>Bacteria</taxon>
        <taxon>Bacillati</taxon>
        <taxon>Actinomycetota</taxon>
        <taxon>Actinomycetes</taxon>
        <taxon>Micromonosporales</taxon>
        <taxon>Micromonosporaceae</taxon>
        <taxon>Micromonospora</taxon>
    </lineage>
</organism>
<gene>
    <name evidence="5" type="ORF">GA0070606_5833</name>
</gene>
<feature type="domain" description="Glycosyltransferase subfamily 4-like N-terminal" evidence="4">
    <location>
        <begin position="26"/>
        <end position="175"/>
    </location>
</feature>
<sequence length="396" mass="40168">MVEVTEPAPVTDWRGTVALLLASSTGGVGQHVRSLARGLTAAGASVLVCGPAATQEQFDFTGVGARFTPVEIPASPTPADARAVAALRRALAAERVDVLHAHGLRAGLVAVLARPAAPLVVTWHNAVLAGGLRGGVSRLVERVVARGVRVALGASADLVERAAALGATDARLAPVAAPALPAPRRRRAAVRAEFGVGPDQPLVLSVGRLHPQKRYDVLIDAAARWRSRTPAPVVVVAGSGPAYLPLAARISAARAPVTLLGHRTDVADLLAGADLALVTSDWEARQLFAQEAMRAGVPLVATAVGGLPELVGDAAVLVPPGDVDAVDAAVCGLLDDAAGRADLGRRGAERAATWPGEADTLAQLGALYAELAPAPGADGGPTEPGRDGHAPSTGRR</sequence>
<evidence type="ECO:0000313" key="6">
    <source>
        <dbReference type="Proteomes" id="UP000199001"/>
    </source>
</evidence>
<dbReference type="GO" id="GO:1901137">
    <property type="term" value="P:carbohydrate derivative biosynthetic process"/>
    <property type="evidence" value="ECO:0007669"/>
    <property type="project" value="UniProtKB-ARBA"/>
</dbReference>
<evidence type="ECO:0000256" key="2">
    <source>
        <dbReference type="ARBA" id="ARBA00022679"/>
    </source>
</evidence>
<dbReference type="CDD" id="cd03801">
    <property type="entry name" value="GT4_PimA-like"/>
    <property type="match status" value="1"/>
</dbReference>
<dbReference type="STRING" id="47855.GA0070606_5833"/>
<dbReference type="AlphaFoldDB" id="A0A1C6VZL0"/>
<dbReference type="Pfam" id="PF13692">
    <property type="entry name" value="Glyco_trans_1_4"/>
    <property type="match status" value="1"/>
</dbReference>
<protein>
    <submittedName>
        <fullName evidence="5">Glycosyltransferase involved in cell wall bisynthesis</fullName>
    </submittedName>
</protein>
<keyword evidence="2 5" id="KW-0808">Transferase</keyword>
<keyword evidence="1" id="KW-0328">Glycosyltransferase</keyword>
<evidence type="ECO:0000256" key="3">
    <source>
        <dbReference type="SAM" id="MobiDB-lite"/>
    </source>
</evidence>